<dbReference type="Proteomes" id="UP000054537">
    <property type="component" value="Unassembled WGS sequence"/>
</dbReference>
<feature type="compositionally biased region" description="Low complexity" evidence="1">
    <location>
        <begin position="44"/>
        <end position="55"/>
    </location>
</feature>
<keyword evidence="2" id="KW-0472">Membrane</keyword>
<evidence type="ECO:0000313" key="4">
    <source>
        <dbReference type="Proteomes" id="UP000054537"/>
    </source>
</evidence>
<sequence>MALSGEDVTQEVTLMMVLLVATLGLVVAAALAFWPSWKQPAEQGRSTRSRSGMSGHAEPRAPLSLEGVLVTQLIAGEISRPQYLRALEQLAARDEQRHPLALPD</sequence>
<feature type="transmembrane region" description="Helical" evidence="2">
    <location>
        <begin position="12"/>
        <end position="34"/>
    </location>
</feature>
<accession>A0A0A6UG30</accession>
<keyword evidence="4" id="KW-1185">Reference proteome</keyword>
<reference evidence="3 4" key="1">
    <citation type="submission" date="2014-10" db="EMBL/GenBank/DDBJ databases">
        <title>Draft genome sequence of Actinoplanes utahensis NRRL 12052.</title>
        <authorList>
            <person name="Velasco-Bucheli B."/>
            <person name="del Cerro C."/>
            <person name="Hormigo D."/>
            <person name="Garcia J.L."/>
            <person name="Acebal C."/>
            <person name="Arroyo M."/>
            <person name="de la Mata I."/>
        </authorList>
    </citation>
    <scope>NUCLEOTIDE SEQUENCE [LARGE SCALE GENOMIC DNA]</scope>
    <source>
        <strain evidence="3 4">NRRL 12052</strain>
    </source>
</reference>
<gene>
    <name evidence="3" type="ORF">MB27_35450</name>
</gene>
<evidence type="ECO:0000256" key="1">
    <source>
        <dbReference type="SAM" id="MobiDB-lite"/>
    </source>
</evidence>
<feature type="region of interest" description="Disordered" evidence="1">
    <location>
        <begin position="39"/>
        <end position="59"/>
    </location>
</feature>
<organism evidence="3 4">
    <name type="scientific">Actinoplanes utahensis</name>
    <dbReference type="NCBI Taxonomy" id="1869"/>
    <lineage>
        <taxon>Bacteria</taxon>
        <taxon>Bacillati</taxon>
        <taxon>Actinomycetota</taxon>
        <taxon>Actinomycetes</taxon>
        <taxon>Micromonosporales</taxon>
        <taxon>Micromonosporaceae</taxon>
        <taxon>Actinoplanes</taxon>
    </lineage>
</organism>
<dbReference type="STRING" id="1869.MB27_35450"/>
<keyword evidence="2" id="KW-0812">Transmembrane</keyword>
<comment type="caution">
    <text evidence="3">The sequence shown here is derived from an EMBL/GenBank/DDBJ whole genome shotgun (WGS) entry which is preliminary data.</text>
</comment>
<keyword evidence="2" id="KW-1133">Transmembrane helix</keyword>
<dbReference type="AlphaFoldDB" id="A0A0A6UG30"/>
<evidence type="ECO:0000313" key="3">
    <source>
        <dbReference type="EMBL" id="KHD73254.1"/>
    </source>
</evidence>
<proteinExistence type="predicted"/>
<name>A0A0A6UG30_ACTUT</name>
<evidence type="ECO:0000256" key="2">
    <source>
        <dbReference type="SAM" id="Phobius"/>
    </source>
</evidence>
<protein>
    <submittedName>
        <fullName evidence="3">Uncharacterized protein</fullName>
    </submittedName>
</protein>
<dbReference type="EMBL" id="JRTT01000132">
    <property type="protein sequence ID" value="KHD73254.1"/>
    <property type="molecule type" value="Genomic_DNA"/>
</dbReference>